<sequence>MNMRKLLLFLGFLLGCTLQAQEQFVVFFDSGKFETNPKETQKLNEWIQTHKEVKILAIQGYTDEDGSSGYNDTLSRKRVDFIFKQVQGKVATREDYKAHSFGENFAQSKNKAENRRATILFILPKDFARENEILGIQPAEPVKPAEPEIIEEEAMHFPENATLEQKIQLARVGTLIRLKDINFYVNTFAVMPSSKNSVDQLVNVLFNNPKLHIEIQGHICCVSKDYKNLSLDRARQIKRILVSEGINPERITVKGFGVSKPKFPIPEKSEEEAAQNRRVEILITQK</sequence>
<feature type="domain" description="OmpA-like" evidence="3">
    <location>
        <begin position="172"/>
        <end position="286"/>
    </location>
</feature>
<evidence type="ECO:0000256" key="2">
    <source>
        <dbReference type="SAM" id="SignalP"/>
    </source>
</evidence>
<dbReference type="PROSITE" id="PS51257">
    <property type="entry name" value="PROKAR_LIPOPROTEIN"/>
    <property type="match status" value="1"/>
</dbReference>
<dbReference type="Pfam" id="PF00691">
    <property type="entry name" value="OmpA"/>
    <property type="match status" value="2"/>
</dbReference>
<comment type="caution">
    <text evidence="4">The sequence shown here is derived from an EMBL/GenBank/DDBJ whole genome shotgun (WGS) entry which is preliminary data.</text>
</comment>
<dbReference type="PANTHER" id="PTHR30329">
    <property type="entry name" value="STATOR ELEMENT OF FLAGELLAR MOTOR COMPLEX"/>
    <property type="match status" value="1"/>
</dbReference>
<keyword evidence="5" id="KW-1185">Reference proteome</keyword>
<feature type="signal peptide" evidence="2">
    <location>
        <begin position="1"/>
        <end position="20"/>
    </location>
</feature>
<dbReference type="PROSITE" id="PS51123">
    <property type="entry name" value="OMPA_2"/>
    <property type="match status" value="1"/>
</dbReference>
<protein>
    <submittedName>
        <fullName evidence="4">OmpA family protein</fullName>
    </submittedName>
</protein>
<dbReference type="CDD" id="cd07185">
    <property type="entry name" value="OmpA_C-like"/>
    <property type="match status" value="1"/>
</dbReference>
<organism evidence="4 5">
    <name type="scientific">Flavobacterium stagni</name>
    <dbReference type="NCBI Taxonomy" id="2506421"/>
    <lineage>
        <taxon>Bacteria</taxon>
        <taxon>Pseudomonadati</taxon>
        <taxon>Bacteroidota</taxon>
        <taxon>Flavobacteriia</taxon>
        <taxon>Flavobacteriales</taxon>
        <taxon>Flavobacteriaceae</taxon>
        <taxon>Flavobacterium</taxon>
    </lineage>
</organism>
<evidence type="ECO:0000313" key="5">
    <source>
        <dbReference type="Proteomes" id="UP000289857"/>
    </source>
</evidence>
<gene>
    <name evidence="4" type="ORF">EQG61_04540</name>
</gene>
<reference evidence="5" key="1">
    <citation type="submission" date="2019-01" db="EMBL/GenBank/DDBJ databases">
        <title>Cytophagaceae bacterium strain CAR-16.</title>
        <authorList>
            <person name="Chen W.-M."/>
        </authorList>
    </citation>
    <scope>NUCLEOTIDE SEQUENCE [LARGE SCALE GENOMIC DNA]</scope>
    <source>
        <strain evidence="5">WWJ-16</strain>
    </source>
</reference>
<dbReference type="SUPFAM" id="SSF103088">
    <property type="entry name" value="OmpA-like"/>
    <property type="match status" value="2"/>
</dbReference>
<feature type="chain" id="PRO_5021009403" evidence="2">
    <location>
        <begin position="21"/>
        <end position="286"/>
    </location>
</feature>
<evidence type="ECO:0000259" key="3">
    <source>
        <dbReference type="PROSITE" id="PS51123"/>
    </source>
</evidence>
<dbReference type="InterPro" id="IPR036737">
    <property type="entry name" value="OmpA-like_sf"/>
</dbReference>
<dbReference type="PANTHER" id="PTHR30329:SF21">
    <property type="entry name" value="LIPOPROTEIN YIAD-RELATED"/>
    <property type="match status" value="1"/>
</dbReference>
<dbReference type="OrthoDB" id="9782229at2"/>
<dbReference type="AlphaFoldDB" id="A0A4Q1KD11"/>
<dbReference type="InterPro" id="IPR006665">
    <property type="entry name" value="OmpA-like"/>
</dbReference>
<dbReference type="EMBL" id="SBKN01000002">
    <property type="protein sequence ID" value="RXR23242.1"/>
    <property type="molecule type" value="Genomic_DNA"/>
</dbReference>
<proteinExistence type="predicted"/>
<accession>A0A4Q1KD11</accession>
<keyword evidence="1" id="KW-0472">Membrane</keyword>
<evidence type="ECO:0000313" key="4">
    <source>
        <dbReference type="EMBL" id="RXR23242.1"/>
    </source>
</evidence>
<name>A0A4Q1KD11_9FLAO</name>
<dbReference type="GO" id="GO:0016020">
    <property type="term" value="C:membrane"/>
    <property type="evidence" value="ECO:0007669"/>
    <property type="project" value="UniProtKB-UniRule"/>
</dbReference>
<dbReference type="InterPro" id="IPR050330">
    <property type="entry name" value="Bact_OuterMem_StrucFunc"/>
</dbReference>
<dbReference type="Gene3D" id="3.30.1330.60">
    <property type="entry name" value="OmpA-like domain"/>
    <property type="match status" value="2"/>
</dbReference>
<keyword evidence="2" id="KW-0732">Signal</keyword>
<evidence type="ECO:0000256" key="1">
    <source>
        <dbReference type="PROSITE-ProRule" id="PRU00473"/>
    </source>
</evidence>
<dbReference type="Proteomes" id="UP000289857">
    <property type="component" value="Unassembled WGS sequence"/>
</dbReference>